<evidence type="ECO:0000256" key="2">
    <source>
        <dbReference type="ARBA" id="ARBA00004613"/>
    </source>
</evidence>
<sequence length="767" mass="78260">MSFDISFDYRFDSLGYFDDPARRAALEEAARIWEASIKDEFPNVPVGTIFTIDDPNDSSVERQIVVEEEIDDVLIFIGATDLNGSLGVGGFDGVDAEGDAFKSRVSGNFRGEIVTDFEPWTGTVTFDSNTDWNFDLAGAVPGQIDFLTVALHEIGHVLGFGTSAIFKDIGAGGFFTGPNAVAANDGDPVPLQNTLGHVVEGFDGDTVLLDPFVSSGARILPGTFDLALLADIGYEIDGFEKQGERPAITTDGDDITVFGTILGDAFDGKGGRDQIQGNSGNDTILGGSENDTLFGGEDNDDLTGGSGDDQLQGGNGDDTLRDGEGDDRLFGQAGVDTFVITGGGGTVTLSDFDFATEVIVLEGSGFADEVAAVAAVTKPFSNVSQITFADGTEVRVFQESGSGTALTAANLSINDGAPIISDDAGTGLVVGGAQAEVLRGLDGDDTLDGGAGNDTIDGGDGVDTWRASGTLGVDVDLGAATARDGSGDTDTLVSVEWAEGAAGDDSLSGSLDANRLSGAGGSDTLTTFGGGDTLDGGSGSDSLTALDGANLLVGGSGNDTLRSGEGTDTLDGGTGADLMDGGGGDDSYRIDNRGDRVLEGDGGGRDTILATAEVTLDGSEVETVILEGSRNLRVNGNAAATEIVGNGGSNILIGGGAEDTLTGGGGRDYFAFQVTDADGAARITDFGGRDQLAIDDRFFGLGDGRVDVRAVTDQQAANALSSGAFRYDARSGELLIDIDGRRGPEDAVLITIIEGGGPLTAEDVILF</sequence>
<keyword evidence="8" id="KW-0378">Hydrolase</keyword>
<dbReference type="InterPro" id="IPR001818">
    <property type="entry name" value="Pept_M10_metallopeptidase"/>
</dbReference>
<evidence type="ECO:0000256" key="7">
    <source>
        <dbReference type="ARBA" id="ARBA00022737"/>
    </source>
</evidence>
<dbReference type="PRINTS" id="PR00313">
    <property type="entry name" value="CABNDNGRPT"/>
</dbReference>
<evidence type="ECO:0000256" key="5">
    <source>
        <dbReference type="ARBA" id="ARBA00022670"/>
    </source>
</evidence>
<dbReference type="Gene3D" id="2.150.10.10">
    <property type="entry name" value="Serralysin-like metalloprotease, C-terminal"/>
    <property type="match status" value="4"/>
</dbReference>
<keyword evidence="6" id="KW-0479">Metal-binding</keyword>
<comment type="subcellular location">
    <subcellularLocation>
        <location evidence="1">Membrane</location>
    </subcellularLocation>
    <subcellularLocation>
        <location evidence="2">Secreted</location>
    </subcellularLocation>
</comment>
<dbReference type="InterPro" id="IPR050557">
    <property type="entry name" value="RTX_toxin/Mannuronan_C5-epim"/>
</dbReference>
<dbReference type="EMBL" id="BPFH01000003">
    <property type="protein sequence ID" value="GIT95249.1"/>
    <property type="molecule type" value="Genomic_DNA"/>
</dbReference>
<evidence type="ECO:0000256" key="4">
    <source>
        <dbReference type="ARBA" id="ARBA00022656"/>
    </source>
</evidence>
<accession>A0ABQ4NM10</accession>
<keyword evidence="11" id="KW-0472">Membrane</keyword>
<dbReference type="PRINTS" id="PR01488">
    <property type="entry name" value="RTXTOXINA"/>
</dbReference>
<dbReference type="InterPro" id="IPR003995">
    <property type="entry name" value="RTX_toxin_determinant-A"/>
</dbReference>
<protein>
    <submittedName>
        <fullName evidence="14">Hemolysin</fullName>
    </submittedName>
</protein>
<dbReference type="PROSITE" id="PS00330">
    <property type="entry name" value="HEMOLYSIN_CALCIUM"/>
    <property type="match status" value="3"/>
</dbReference>
<reference evidence="14 15" key="1">
    <citation type="submission" date="2021-05" db="EMBL/GenBank/DDBJ databases">
        <title>Bacteria Genome sequencing.</title>
        <authorList>
            <person name="Takabe Y."/>
            <person name="Nakajima Y."/>
            <person name="Suzuki S."/>
            <person name="Shiozaki T."/>
        </authorList>
    </citation>
    <scope>NUCLEOTIDE SEQUENCE [LARGE SCALE GENOMIC DNA]</scope>
    <source>
        <strain evidence="14 15">AI_62</strain>
    </source>
</reference>
<feature type="compositionally biased region" description="Gly residues" evidence="12">
    <location>
        <begin position="572"/>
        <end position="585"/>
    </location>
</feature>
<keyword evidence="10" id="KW-0843">Virulence</keyword>
<dbReference type="Gene3D" id="3.40.390.10">
    <property type="entry name" value="Collagenase (Catalytic Domain)"/>
    <property type="match status" value="1"/>
</dbReference>
<evidence type="ECO:0000313" key="14">
    <source>
        <dbReference type="EMBL" id="GIT95249.1"/>
    </source>
</evidence>
<proteinExistence type="predicted"/>
<evidence type="ECO:0000259" key="13">
    <source>
        <dbReference type="Pfam" id="PF00413"/>
    </source>
</evidence>
<feature type="region of interest" description="Disordered" evidence="12">
    <location>
        <begin position="555"/>
        <end position="603"/>
    </location>
</feature>
<evidence type="ECO:0000256" key="1">
    <source>
        <dbReference type="ARBA" id="ARBA00004370"/>
    </source>
</evidence>
<evidence type="ECO:0000256" key="9">
    <source>
        <dbReference type="ARBA" id="ARBA00022833"/>
    </source>
</evidence>
<comment type="caution">
    <text evidence="14">The sequence shown here is derived from an EMBL/GenBank/DDBJ whole genome shotgun (WGS) entry which is preliminary data.</text>
</comment>
<name>A0ABQ4NM10_9RHOB</name>
<dbReference type="SUPFAM" id="SSF55486">
    <property type="entry name" value="Metalloproteases ('zincins'), catalytic domain"/>
    <property type="match status" value="2"/>
</dbReference>
<keyword evidence="7" id="KW-0677">Repeat</keyword>
<keyword evidence="4" id="KW-0800">Toxin</keyword>
<keyword evidence="3" id="KW-0964">Secreted</keyword>
<feature type="domain" description="Peptidase M10 metallopeptidase" evidence="13">
    <location>
        <begin position="113"/>
        <end position="164"/>
    </location>
</feature>
<dbReference type="Pfam" id="PF00413">
    <property type="entry name" value="Peptidase_M10"/>
    <property type="match status" value="1"/>
</dbReference>
<dbReference type="Pfam" id="PF00353">
    <property type="entry name" value="HemolysinCabind"/>
    <property type="match status" value="7"/>
</dbReference>
<dbReference type="InterPro" id="IPR001343">
    <property type="entry name" value="Hemolysn_Ca-bd"/>
</dbReference>
<dbReference type="InterPro" id="IPR011049">
    <property type="entry name" value="Serralysin-like_metalloprot_C"/>
</dbReference>
<evidence type="ECO:0000256" key="8">
    <source>
        <dbReference type="ARBA" id="ARBA00022801"/>
    </source>
</evidence>
<dbReference type="RefSeq" id="WP_220748749.1">
    <property type="nucleotide sequence ID" value="NZ_BPFH01000003.1"/>
</dbReference>
<dbReference type="Proteomes" id="UP000786693">
    <property type="component" value="Unassembled WGS sequence"/>
</dbReference>
<organism evidence="14 15">
    <name type="scientific">Jannaschia pagri</name>
    <dbReference type="NCBI Taxonomy" id="2829797"/>
    <lineage>
        <taxon>Bacteria</taxon>
        <taxon>Pseudomonadati</taxon>
        <taxon>Pseudomonadota</taxon>
        <taxon>Alphaproteobacteria</taxon>
        <taxon>Rhodobacterales</taxon>
        <taxon>Roseobacteraceae</taxon>
        <taxon>Jannaschia</taxon>
    </lineage>
</organism>
<evidence type="ECO:0000256" key="6">
    <source>
        <dbReference type="ARBA" id="ARBA00022723"/>
    </source>
</evidence>
<keyword evidence="9" id="KW-0862">Zinc</keyword>
<dbReference type="SUPFAM" id="SSF51120">
    <property type="entry name" value="beta-Roll"/>
    <property type="match status" value="4"/>
</dbReference>
<evidence type="ECO:0000313" key="15">
    <source>
        <dbReference type="Proteomes" id="UP000786693"/>
    </source>
</evidence>
<evidence type="ECO:0000256" key="11">
    <source>
        <dbReference type="ARBA" id="ARBA00023136"/>
    </source>
</evidence>
<feature type="compositionally biased region" description="Basic and acidic residues" evidence="12">
    <location>
        <begin position="586"/>
        <end position="603"/>
    </location>
</feature>
<dbReference type="InterPro" id="IPR024079">
    <property type="entry name" value="MetalloPept_cat_dom_sf"/>
</dbReference>
<evidence type="ECO:0000256" key="12">
    <source>
        <dbReference type="SAM" id="MobiDB-lite"/>
    </source>
</evidence>
<evidence type="ECO:0000256" key="3">
    <source>
        <dbReference type="ARBA" id="ARBA00022525"/>
    </source>
</evidence>
<dbReference type="PANTHER" id="PTHR38340">
    <property type="entry name" value="S-LAYER PROTEIN"/>
    <property type="match status" value="1"/>
</dbReference>
<keyword evidence="5" id="KW-0645">Protease</keyword>
<gene>
    <name evidence="14" type="ORF">JANAI62_18720</name>
</gene>
<keyword evidence="15" id="KW-1185">Reference proteome</keyword>
<dbReference type="PANTHER" id="PTHR38340:SF1">
    <property type="entry name" value="S-LAYER PROTEIN"/>
    <property type="match status" value="1"/>
</dbReference>
<dbReference type="InterPro" id="IPR018511">
    <property type="entry name" value="Hemolysin-typ_Ca-bd_CS"/>
</dbReference>
<evidence type="ECO:0000256" key="10">
    <source>
        <dbReference type="ARBA" id="ARBA00023026"/>
    </source>
</evidence>
<feature type="region of interest" description="Disordered" evidence="12">
    <location>
        <begin position="269"/>
        <end position="318"/>
    </location>
</feature>